<dbReference type="PANTHER" id="PTHR43345:SF5">
    <property type="entry name" value="3-ISOPROPYLMALATE DEHYDRATASE SMALL SUBUNIT"/>
    <property type="match status" value="1"/>
</dbReference>
<dbReference type="GO" id="GO:0009098">
    <property type="term" value="P:L-leucine biosynthetic process"/>
    <property type="evidence" value="ECO:0007669"/>
    <property type="project" value="UniProtKB-UniPathway"/>
</dbReference>
<name>A0A1W6ZIH0_9BORD</name>
<reference evidence="12 13" key="1">
    <citation type="submission" date="2017-05" db="EMBL/GenBank/DDBJ databases">
        <title>Complete and WGS of Bordetella genogroups.</title>
        <authorList>
            <person name="Spilker T."/>
            <person name="LiPuma J."/>
        </authorList>
    </citation>
    <scope>NUCLEOTIDE SEQUENCE [LARGE SCALE GENOMIC DNA]</scope>
    <source>
        <strain evidence="12 13">AU7206</strain>
    </source>
</reference>
<sequence length="225" mass="24766">MNQARIEAVAAPLPYSNLDTDQIMPKQFLRIIDKAGLDRGLLYDLRFDETGAPRPDFVLNQPAWRDVAILVAGPNFGCGSSREHAVWGLQQFGIRAIIASSYGEIFYFNALNNGLLLITLEPAEVDALLRQVGDPASNRIAIDVADCTVHGADGWRAAFTLPERHRRMFAEGQDMVGATLARLADVEAFEAEHWARHPWMKNVAARMRSRLDGAASAPPVRDAAS</sequence>
<comment type="catalytic activity">
    <reaction evidence="1">
        <text>(2R,3S)-3-isopropylmalate = (2S)-2-isopropylmalate</text>
        <dbReference type="Rhea" id="RHEA:32287"/>
        <dbReference type="ChEBI" id="CHEBI:1178"/>
        <dbReference type="ChEBI" id="CHEBI:35121"/>
        <dbReference type="EC" id="4.2.1.33"/>
    </reaction>
</comment>
<keyword evidence="13" id="KW-1185">Reference proteome</keyword>
<dbReference type="NCBIfam" id="NF002458">
    <property type="entry name" value="PRK01641.1"/>
    <property type="match status" value="1"/>
</dbReference>
<evidence type="ECO:0000259" key="11">
    <source>
        <dbReference type="Pfam" id="PF00694"/>
    </source>
</evidence>
<dbReference type="STRING" id="463040.CAL15_22755"/>
<dbReference type="SUPFAM" id="SSF52016">
    <property type="entry name" value="LeuD/IlvD-like"/>
    <property type="match status" value="1"/>
</dbReference>
<dbReference type="GO" id="GO:0003861">
    <property type="term" value="F:3-isopropylmalate dehydratase activity"/>
    <property type="evidence" value="ECO:0007669"/>
    <property type="project" value="UniProtKB-EC"/>
</dbReference>
<dbReference type="InterPro" id="IPR033940">
    <property type="entry name" value="IPMI_Swivel"/>
</dbReference>
<comment type="function">
    <text evidence="2">Catalyzes the isomerization between 2-isopropylmalate and 3-isopropylmalate, via the formation of 2-isopropylmaleate.</text>
</comment>
<evidence type="ECO:0000256" key="9">
    <source>
        <dbReference type="ARBA" id="ARBA00023239"/>
    </source>
</evidence>
<dbReference type="AlphaFoldDB" id="A0A1W6ZIH0"/>
<proteinExistence type="inferred from homology"/>
<dbReference type="UniPathway" id="UPA00048">
    <property type="reaction ID" value="UER00071"/>
</dbReference>
<keyword evidence="7" id="KW-0432">Leucine biosynthesis</keyword>
<dbReference type="EMBL" id="CP021111">
    <property type="protein sequence ID" value="ARP96940.1"/>
    <property type="molecule type" value="Genomic_DNA"/>
</dbReference>
<dbReference type="Pfam" id="PF00694">
    <property type="entry name" value="Aconitase_C"/>
    <property type="match status" value="1"/>
</dbReference>
<keyword evidence="9" id="KW-0456">Lyase</keyword>
<evidence type="ECO:0000256" key="1">
    <source>
        <dbReference type="ARBA" id="ARBA00000491"/>
    </source>
</evidence>
<dbReference type="InterPro" id="IPR015928">
    <property type="entry name" value="Aconitase/3IPM_dehydase_swvl"/>
</dbReference>
<dbReference type="PANTHER" id="PTHR43345">
    <property type="entry name" value="3-ISOPROPYLMALATE DEHYDRATASE SMALL SUBUNIT 2-RELATED-RELATED"/>
    <property type="match status" value="1"/>
</dbReference>
<evidence type="ECO:0000313" key="12">
    <source>
        <dbReference type="EMBL" id="ARP96940.1"/>
    </source>
</evidence>
<dbReference type="EC" id="4.2.1.33" evidence="6"/>
<dbReference type="KEGG" id="bgm:CAL15_22755"/>
<dbReference type="InterPro" id="IPR000573">
    <property type="entry name" value="AconitaseA/IPMdHydase_ssu_swvl"/>
</dbReference>
<evidence type="ECO:0000256" key="3">
    <source>
        <dbReference type="ARBA" id="ARBA00004729"/>
    </source>
</evidence>
<evidence type="ECO:0000256" key="10">
    <source>
        <dbReference type="ARBA" id="ARBA00023304"/>
    </source>
</evidence>
<comment type="subunit">
    <text evidence="5">Heterodimer of LeuC and LeuD.</text>
</comment>
<evidence type="ECO:0000256" key="7">
    <source>
        <dbReference type="ARBA" id="ARBA00022430"/>
    </source>
</evidence>
<keyword evidence="10" id="KW-0100">Branched-chain amino acid biosynthesis</keyword>
<dbReference type="CDD" id="cd01577">
    <property type="entry name" value="IPMI_Swivel"/>
    <property type="match status" value="1"/>
</dbReference>
<dbReference type="GO" id="GO:0009316">
    <property type="term" value="C:3-isopropylmalate dehydratase complex"/>
    <property type="evidence" value="ECO:0007669"/>
    <property type="project" value="InterPro"/>
</dbReference>
<feature type="domain" description="Aconitase A/isopropylmalate dehydratase small subunit swivel" evidence="11">
    <location>
        <begin position="8"/>
        <end position="121"/>
    </location>
</feature>
<evidence type="ECO:0000256" key="8">
    <source>
        <dbReference type="ARBA" id="ARBA00022605"/>
    </source>
</evidence>
<evidence type="ECO:0000256" key="2">
    <source>
        <dbReference type="ARBA" id="ARBA00002695"/>
    </source>
</evidence>
<dbReference type="NCBIfam" id="TIGR00171">
    <property type="entry name" value="leuD"/>
    <property type="match status" value="1"/>
</dbReference>
<dbReference type="InterPro" id="IPR050075">
    <property type="entry name" value="LeuD"/>
</dbReference>
<dbReference type="InterPro" id="IPR004431">
    <property type="entry name" value="3-IsopropMal_deHydase_ssu"/>
</dbReference>
<organism evidence="12 13">
    <name type="scientific">Bordetella genomosp. 13</name>
    <dbReference type="NCBI Taxonomy" id="463040"/>
    <lineage>
        <taxon>Bacteria</taxon>
        <taxon>Pseudomonadati</taxon>
        <taxon>Pseudomonadota</taxon>
        <taxon>Betaproteobacteria</taxon>
        <taxon>Burkholderiales</taxon>
        <taxon>Alcaligenaceae</taxon>
        <taxon>Bordetella</taxon>
    </lineage>
</organism>
<protein>
    <recommendedName>
        <fullName evidence="6">3-isopropylmalate dehydratase</fullName>
        <ecNumber evidence="6">4.2.1.33</ecNumber>
    </recommendedName>
</protein>
<dbReference type="RefSeq" id="WP_086080587.1">
    <property type="nucleotide sequence ID" value="NZ_CP021111.1"/>
</dbReference>
<dbReference type="Proteomes" id="UP000194161">
    <property type="component" value="Chromosome"/>
</dbReference>
<evidence type="ECO:0000256" key="5">
    <source>
        <dbReference type="ARBA" id="ARBA00011271"/>
    </source>
</evidence>
<comment type="pathway">
    <text evidence="3">Amino-acid biosynthesis; L-leucine biosynthesis; L-leucine from 3-methyl-2-oxobutanoate: step 2/4.</text>
</comment>
<dbReference type="Gene3D" id="3.20.19.10">
    <property type="entry name" value="Aconitase, domain 4"/>
    <property type="match status" value="1"/>
</dbReference>
<evidence type="ECO:0000256" key="4">
    <source>
        <dbReference type="ARBA" id="ARBA00009845"/>
    </source>
</evidence>
<evidence type="ECO:0000256" key="6">
    <source>
        <dbReference type="ARBA" id="ARBA00011998"/>
    </source>
</evidence>
<comment type="similarity">
    <text evidence="4">Belongs to the LeuD family. LeuD type 1 subfamily.</text>
</comment>
<dbReference type="OrthoDB" id="9777465at2"/>
<accession>A0A1W6ZIH0</accession>
<evidence type="ECO:0000313" key="13">
    <source>
        <dbReference type="Proteomes" id="UP000194161"/>
    </source>
</evidence>
<gene>
    <name evidence="12" type="ORF">CAL15_22755</name>
</gene>
<keyword evidence="8" id="KW-0028">Amino-acid biosynthesis</keyword>